<feature type="domain" description="TonB-dependent receptor-like beta-barrel" evidence="17">
    <location>
        <begin position="246"/>
        <end position="701"/>
    </location>
</feature>
<comment type="subcellular location">
    <subcellularLocation>
        <location evidence="1 14">Cell outer membrane</location>
        <topology evidence="1 14">Multi-pass membrane protein</topology>
    </subcellularLocation>
</comment>
<evidence type="ECO:0000256" key="9">
    <source>
        <dbReference type="ARBA" id="ARBA00023065"/>
    </source>
</evidence>
<evidence type="ECO:0000256" key="12">
    <source>
        <dbReference type="ARBA" id="ARBA00023170"/>
    </source>
</evidence>
<dbReference type="GO" id="GO:0015344">
    <property type="term" value="F:siderophore uptake transmembrane transporter activity"/>
    <property type="evidence" value="ECO:0007669"/>
    <property type="project" value="TreeGrafter"/>
</dbReference>
<evidence type="ECO:0000256" key="7">
    <source>
        <dbReference type="ARBA" id="ARBA00022729"/>
    </source>
</evidence>
<keyword evidence="4 14" id="KW-1134">Transmembrane beta strand</keyword>
<evidence type="ECO:0000313" key="19">
    <source>
        <dbReference type="EMBL" id="OZI27270.1"/>
    </source>
</evidence>
<dbReference type="InterPro" id="IPR039426">
    <property type="entry name" value="TonB-dep_rcpt-like"/>
</dbReference>
<dbReference type="GO" id="GO:0015891">
    <property type="term" value="P:siderophore transport"/>
    <property type="evidence" value="ECO:0007669"/>
    <property type="project" value="InterPro"/>
</dbReference>
<keyword evidence="5" id="KW-0410">Iron transport</keyword>
<dbReference type="EMBL" id="NEVK01000001">
    <property type="protein sequence ID" value="OZI27270.1"/>
    <property type="molecule type" value="Genomic_DNA"/>
</dbReference>
<evidence type="ECO:0000256" key="2">
    <source>
        <dbReference type="ARBA" id="ARBA00009810"/>
    </source>
</evidence>
<evidence type="ECO:0000259" key="17">
    <source>
        <dbReference type="Pfam" id="PF00593"/>
    </source>
</evidence>
<keyword evidence="7 16" id="KW-0732">Signal</keyword>
<keyword evidence="20" id="KW-1185">Reference proteome</keyword>
<keyword evidence="6 14" id="KW-0812">Transmembrane</keyword>
<dbReference type="PROSITE" id="PS52016">
    <property type="entry name" value="TONB_DEPENDENT_REC_3"/>
    <property type="match status" value="1"/>
</dbReference>
<keyword evidence="13 14" id="KW-0998">Cell outer membrane</keyword>
<evidence type="ECO:0000256" key="3">
    <source>
        <dbReference type="ARBA" id="ARBA00022448"/>
    </source>
</evidence>
<reference evidence="20" key="1">
    <citation type="submission" date="2017-05" db="EMBL/GenBank/DDBJ databases">
        <title>Complete and WGS of Bordetella genogroups.</title>
        <authorList>
            <person name="Spilker T."/>
            <person name="Lipuma J."/>
        </authorList>
    </citation>
    <scope>NUCLEOTIDE SEQUENCE [LARGE SCALE GENOMIC DNA]</scope>
    <source>
        <strain evidence="20">AU18089</strain>
    </source>
</reference>
<dbReference type="InterPro" id="IPR036942">
    <property type="entry name" value="Beta-barrel_TonB_sf"/>
</dbReference>
<evidence type="ECO:0000256" key="6">
    <source>
        <dbReference type="ARBA" id="ARBA00022692"/>
    </source>
</evidence>
<feature type="signal peptide" evidence="16">
    <location>
        <begin position="1"/>
        <end position="27"/>
    </location>
</feature>
<keyword evidence="12 19" id="KW-0675">Receptor</keyword>
<accession>A0A261RRM4</accession>
<evidence type="ECO:0000256" key="15">
    <source>
        <dbReference type="RuleBase" id="RU003357"/>
    </source>
</evidence>
<dbReference type="Gene3D" id="2.170.130.10">
    <property type="entry name" value="TonB-dependent receptor, plug domain"/>
    <property type="match status" value="1"/>
</dbReference>
<dbReference type="AlphaFoldDB" id="A0A261RRM4"/>
<feature type="domain" description="TonB-dependent receptor plug" evidence="18">
    <location>
        <begin position="70"/>
        <end position="171"/>
    </location>
</feature>
<evidence type="ECO:0000256" key="1">
    <source>
        <dbReference type="ARBA" id="ARBA00004571"/>
    </source>
</evidence>
<comment type="similarity">
    <text evidence="2 14 15">Belongs to the TonB-dependent receptor family.</text>
</comment>
<keyword evidence="10 15" id="KW-0798">TonB box</keyword>
<dbReference type="PANTHER" id="PTHR32552">
    <property type="entry name" value="FERRICHROME IRON RECEPTOR-RELATED"/>
    <property type="match status" value="1"/>
</dbReference>
<sequence length="732" mass="80392">MTLPPFRMRPLALAVLFNLGACASALAQTPEAAVLAPVRVEGNVDQSPASGDAYAAVRSRSSTKTDSALIDIPQTVNIVTRNEMDRQGSTSVSQALRFTPGVVTQYGDNDARHDWLTVRGFTPGRYLDGLLLPFGARGYAQPRVETYGLERIEVLKGPSSGLYGQASPGGVINMTSKRPTEDYRNEVIVQGGSFDRFQGGFDFSGPVDADGRLLYRLTGLVRDSGTQFDYVTDDKVFIAPSFTWKASADTTINFSVQYQEIDAAGGGGAPALPAIGTLYPSSKGRISRDRYVGDPDYDRFRNEQTLVGYTLDHRFNDALSFRQTTRYSEVDTDTRRVQLGAMPTDTQAIRYAWAFPESSRAIQVDNQLAWKFDTGPVKHDLLIGFDYLRESSNFTESQLTLLLPPISPPLFDLYNPDYANAGIQTPPDGMRIDQRRDQLGLYLQDQIAIDKLHLTFAGRYDWTHSRTRTWTHASNATATARNSPEHFTGRVGASWRFDNGIAPYMAYSTSFQPLSGTNRLGMPFKPSTGEQVEAGVKYMPAGSDTLVTLAVFQLDQKNVLAPDPLNTSFNTQTGAVRLRGVELEAKAQVTRGLDVTASYAYTDSEIRRTNATDSTGQQGNQMAFVPRHQAGVWVDYTFQAGALRGLGMGAGATYRGSSYGDNANNYAIPAVTLVDMALRYELGNLSEALRGAQVALNISNVFDKEYVATCLGPLSCYWGAERTVLATLRYRW</sequence>
<comment type="caution">
    <text evidence="19">The sequence shown here is derived from an EMBL/GenBank/DDBJ whole genome shotgun (WGS) entry which is preliminary data.</text>
</comment>
<dbReference type="InterPro" id="IPR000531">
    <property type="entry name" value="Beta-barrel_TonB"/>
</dbReference>
<dbReference type="Gene3D" id="2.40.170.20">
    <property type="entry name" value="TonB-dependent receptor, beta-barrel domain"/>
    <property type="match status" value="1"/>
</dbReference>
<evidence type="ECO:0000313" key="20">
    <source>
        <dbReference type="Proteomes" id="UP000216947"/>
    </source>
</evidence>
<feature type="chain" id="PRO_5013306133" evidence="16">
    <location>
        <begin position="28"/>
        <end position="732"/>
    </location>
</feature>
<dbReference type="GO" id="GO:0038023">
    <property type="term" value="F:signaling receptor activity"/>
    <property type="evidence" value="ECO:0007669"/>
    <property type="project" value="InterPro"/>
</dbReference>
<keyword evidence="8" id="KW-0408">Iron</keyword>
<name>A0A261RRM4_9BORD</name>
<dbReference type="Pfam" id="PF00593">
    <property type="entry name" value="TonB_dep_Rec_b-barrel"/>
    <property type="match status" value="1"/>
</dbReference>
<organism evidence="19 20">
    <name type="scientific">Bordetella genomosp. 7</name>
    <dbReference type="NCBI Taxonomy" id="1416805"/>
    <lineage>
        <taxon>Bacteria</taxon>
        <taxon>Pseudomonadati</taxon>
        <taxon>Pseudomonadota</taxon>
        <taxon>Betaproteobacteria</taxon>
        <taxon>Burkholderiales</taxon>
        <taxon>Alcaligenaceae</taxon>
        <taxon>Bordetella</taxon>
    </lineage>
</organism>
<dbReference type="CDD" id="cd01347">
    <property type="entry name" value="ligand_gated_channel"/>
    <property type="match status" value="1"/>
</dbReference>
<dbReference type="GO" id="GO:0009279">
    <property type="term" value="C:cell outer membrane"/>
    <property type="evidence" value="ECO:0007669"/>
    <property type="project" value="UniProtKB-SubCell"/>
</dbReference>
<dbReference type="FunFam" id="2.170.130.10:FF:000001">
    <property type="entry name" value="Catecholate siderophore TonB-dependent receptor"/>
    <property type="match status" value="1"/>
</dbReference>
<dbReference type="Pfam" id="PF07715">
    <property type="entry name" value="Plug"/>
    <property type="match status" value="1"/>
</dbReference>
<dbReference type="FunFam" id="2.40.170.20:FF:000005">
    <property type="entry name" value="TonB-dependent siderophore receptor"/>
    <property type="match status" value="1"/>
</dbReference>
<keyword evidence="3 14" id="KW-0813">Transport</keyword>
<proteinExistence type="inferred from homology"/>
<evidence type="ECO:0000256" key="8">
    <source>
        <dbReference type="ARBA" id="ARBA00023004"/>
    </source>
</evidence>
<evidence type="ECO:0000256" key="14">
    <source>
        <dbReference type="PROSITE-ProRule" id="PRU01360"/>
    </source>
</evidence>
<dbReference type="PANTHER" id="PTHR32552:SF68">
    <property type="entry name" value="FERRICHROME OUTER MEMBRANE TRANSPORTER_PHAGE RECEPTOR"/>
    <property type="match status" value="1"/>
</dbReference>
<dbReference type="RefSeq" id="WP_038852322.1">
    <property type="nucleotide sequence ID" value="NZ_NEVK01000001.1"/>
</dbReference>
<evidence type="ECO:0000256" key="11">
    <source>
        <dbReference type="ARBA" id="ARBA00023136"/>
    </source>
</evidence>
<keyword evidence="11 14" id="KW-0472">Membrane</keyword>
<gene>
    <name evidence="19" type="ORF">CAL19_00605</name>
</gene>
<evidence type="ECO:0000256" key="10">
    <source>
        <dbReference type="ARBA" id="ARBA00023077"/>
    </source>
</evidence>
<evidence type="ECO:0000256" key="5">
    <source>
        <dbReference type="ARBA" id="ARBA00022496"/>
    </source>
</evidence>
<evidence type="ECO:0000256" key="16">
    <source>
        <dbReference type="SAM" id="SignalP"/>
    </source>
</evidence>
<evidence type="ECO:0000256" key="13">
    <source>
        <dbReference type="ARBA" id="ARBA00023237"/>
    </source>
</evidence>
<protein>
    <submittedName>
        <fullName evidence="19">TonB-dependent siderophore receptor</fullName>
    </submittedName>
</protein>
<dbReference type="Proteomes" id="UP000216947">
    <property type="component" value="Unassembled WGS sequence"/>
</dbReference>
<dbReference type="SUPFAM" id="SSF56935">
    <property type="entry name" value="Porins"/>
    <property type="match status" value="1"/>
</dbReference>
<evidence type="ECO:0000256" key="4">
    <source>
        <dbReference type="ARBA" id="ARBA00022452"/>
    </source>
</evidence>
<dbReference type="NCBIfam" id="TIGR01783">
    <property type="entry name" value="TonB-siderophor"/>
    <property type="match status" value="1"/>
</dbReference>
<dbReference type="InterPro" id="IPR012910">
    <property type="entry name" value="Plug_dom"/>
</dbReference>
<evidence type="ECO:0000259" key="18">
    <source>
        <dbReference type="Pfam" id="PF07715"/>
    </source>
</evidence>
<dbReference type="InterPro" id="IPR037066">
    <property type="entry name" value="Plug_dom_sf"/>
</dbReference>
<dbReference type="InterPro" id="IPR010105">
    <property type="entry name" value="TonB_sidphr_rcpt"/>
</dbReference>
<keyword evidence="9" id="KW-0406">Ion transport</keyword>